<organism evidence="2 3">
    <name type="scientific">Criibacterium bergeronii</name>
    <dbReference type="NCBI Taxonomy" id="1871336"/>
    <lineage>
        <taxon>Bacteria</taxon>
        <taxon>Bacillati</taxon>
        <taxon>Bacillota</taxon>
        <taxon>Clostridia</taxon>
        <taxon>Peptostreptococcales</taxon>
        <taxon>Filifactoraceae</taxon>
        <taxon>Criibacterium</taxon>
    </lineage>
</organism>
<protein>
    <recommendedName>
        <fullName evidence="1">DUF6734 domain-containing protein</fullName>
    </recommendedName>
</protein>
<sequence>MRDYDLLVTALSALNWRKNNGKITLFADKYATNYFNRLNMLSLWDKVEEIPYDLGINPKMYWAGAKLFALKKMQAPCVMMDTDMIVWQNLQNILNSDICSAHSEPLITEVYKPKEYFKMKEAFDFDELSFNVYASNTAILYIADMDFKKYYTDLAIEFMQKSEDVDDTLSYMVFAEQRLLSMCAYKKNKQIKYILEFPKAIGNQQLLTHIWGYKKILAENTYEKMKFCKRTVKRLRNDFYEETEKFLANDIFKRYM</sequence>
<feature type="domain" description="DUF6734" evidence="1">
    <location>
        <begin position="3"/>
        <end position="241"/>
    </location>
</feature>
<proteinExistence type="predicted"/>
<gene>
    <name evidence="2" type="ORF">BBG48_007540</name>
</gene>
<dbReference type="AlphaFoldDB" id="A0A371IKD7"/>
<evidence type="ECO:0000259" key="1">
    <source>
        <dbReference type="Pfam" id="PF20508"/>
    </source>
</evidence>
<evidence type="ECO:0000313" key="3">
    <source>
        <dbReference type="Proteomes" id="UP000093352"/>
    </source>
</evidence>
<dbReference type="Proteomes" id="UP000093352">
    <property type="component" value="Unassembled WGS sequence"/>
</dbReference>
<dbReference type="Pfam" id="PF20508">
    <property type="entry name" value="DUF6734"/>
    <property type="match status" value="1"/>
</dbReference>
<comment type="caution">
    <text evidence="2">The sequence shown here is derived from an EMBL/GenBank/DDBJ whole genome shotgun (WGS) entry which is preliminary data.</text>
</comment>
<accession>A0A371IKD7</accession>
<reference evidence="2 3" key="1">
    <citation type="journal article" date="2016" name="Genome Announc.">
        <title>Draft Genome Sequence of Criibacterium bergeronii gen. nov., sp. nov., Strain CCRI-22567T, Isolated from a Vaginal Sample from a Woman with Bacterial Vaginosis.</title>
        <authorList>
            <person name="Maheux A.F."/>
            <person name="Berube E."/>
            <person name="Boudreau D.K."/>
            <person name="Raymond F."/>
            <person name="Corbeil J."/>
            <person name="Roy P.H."/>
            <person name="Boissinot M."/>
            <person name="Omar R.F."/>
        </authorList>
    </citation>
    <scope>NUCLEOTIDE SEQUENCE [LARGE SCALE GENOMIC DNA]</scope>
    <source>
        <strain evidence="2 3">CCRI-22567</strain>
    </source>
</reference>
<dbReference type="STRING" id="1871336.BBG48_09895"/>
<keyword evidence="3" id="KW-1185">Reference proteome</keyword>
<dbReference type="InterPro" id="IPR046621">
    <property type="entry name" value="DUF6734"/>
</dbReference>
<evidence type="ECO:0000313" key="2">
    <source>
        <dbReference type="EMBL" id="RDY20933.1"/>
    </source>
</evidence>
<name>A0A371IKD7_9FIRM</name>
<dbReference type="EMBL" id="MBEW02000017">
    <property type="protein sequence ID" value="RDY20933.1"/>
    <property type="molecule type" value="Genomic_DNA"/>
</dbReference>